<gene>
    <name evidence="1" type="ORF">PR048_008572</name>
</gene>
<organism evidence="1 2">
    <name type="scientific">Dryococelus australis</name>
    <dbReference type="NCBI Taxonomy" id="614101"/>
    <lineage>
        <taxon>Eukaryota</taxon>
        <taxon>Metazoa</taxon>
        <taxon>Ecdysozoa</taxon>
        <taxon>Arthropoda</taxon>
        <taxon>Hexapoda</taxon>
        <taxon>Insecta</taxon>
        <taxon>Pterygota</taxon>
        <taxon>Neoptera</taxon>
        <taxon>Polyneoptera</taxon>
        <taxon>Phasmatodea</taxon>
        <taxon>Verophasmatodea</taxon>
        <taxon>Anareolatae</taxon>
        <taxon>Phasmatidae</taxon>
        <taxon>Eurycanthinae</taxon>
        <taxon>Dryococelus</taxon>
    </lineage>
</organism>
<name>A0ABQ9HXH2_9NEOP</name>
<sequence>MPDTPPSAKDLLCKSGMTESTRLSIEQPLASFNTSVRLGDTPPTHSPSTFAAYTSLAKPRLPANHCTRIPQHPQLSIQILLVTNPLPLHCLADAVSQAQSPTPHSSRPLAARDFRTALKFPFKPSENFNRTLSHLHSDFTNHTPLYSGCHLFEGVVVAEQLACLPPTKANRVQSPAGPLPDFHIYATGRRVFSGSSHFPRPFIPVLLHTHLNHPIGSQDLAVKSHPNLFIHSSGHLVELPLEFLRDEVLTPHAGSVHGMMPTGSESDEDGSTIAGRVEGKTGSVTLKLTLLQAKDGETKGEHSWKTGFRWVLTSSVTWFCMNGRDDPCTRRTGVRAQCMSRVTVVCLPRGAMRAKSIGREIRKSIQSKGIEWNEARSSSSPLLFMIQLERSVMKAERKIRSGKTTDMEGLATC</sequence>
<accession>A0ABQ9HXH2</accession>
<reference evidence="1 2" key="1">
    <citation type="submission" date="2023-02" db="EMBL/GenBank/DDBJ databases">
        <title>LHISI_Scaffold_Assembly.</title>
        <authorList>
            <person name="Stuart O.P."/>
            <person name="Cleave R."/>
            <person name="Magrath M.J.L."/>
            <person name="Mikheyev A.S."/>
        </authorList>
    </citation>
    <scope>NUCLEOTIDE SEQUENCE [LARGE SCALE GENOMIC DNA]</scope>
    <source>
        <strain evidence="1">Daus_M_001</strain>
        <tissue evidence="1">Leg muscle</tissue>
    </source>
</reference>
<proteinExistence type="predicted"/>
<keyword evidence="2" id="KW-1185">Reference proteome</keyword>
<dbReference type="Proteomes" id="UP001159363">
    <property type="component" value="Chromosome 3"/>
</dbReference>
<evidence type="ECO:0000313" key="2">
    <source>
        <dbReference type="Proteomes" id="UP001159363"/>
    </source>
</evidence>
<evidence type="ECO:0000313" key="1">
    <source>
        <dbReference type="EMBL" id="KAJ8889078.1"/>
    </source>
</evidence>
<dbReference type="EMBL" id="JARBHB010000003">
    <property type="protein sequence ID" value="KAJ8889078.1"/>
    <property type="molecule type" value="Genomic_DNA"/>
</dbReference>
<protein>
    <submittedName>
        <fullName evidence="1">Uncharacterized protein</fullName>
    </submittedName>
</protein>
<comment type="caution">
    <text evidence="1">The sequence shown here is derived from an EMBL/GenBank/DDBJ whole genome shotgun (WGS) entry which is preliminary data.</text>
</comment>